<sequence>MSDDKHIDVDGHCYAWCGSQQLHDRAEDHEPFCLGRQFGGIGRGPYGEPRRLWLHEAVEHFHGRQTVAEHRDRVRRESAAIGLFVEDEGEDGYVPTLLLTPGEARQIAAELVALADAQTGVDRPRF</sequence>
<proteinExistence type="predicted"/>
<reference evidence="1" key="1">
    <citation type="submission" date="2023-06" db="EMBL/GenBank/DDBJ databases">
        <title>Gordonia sp. nov. and Pseudochrobactrum sp. nov., two species isolated from the burying beetle Nicrophorus vespilloides.</title>
        <authorList>
            <person name="Poehlein A."/>
            <person name="Guzman J."/>
            <person name="Daniel R."/>
            <person name="Vilcinskas A."/>
        </authorList>
    </citation>
    <scope>NUCLEOTIDE SEQUENCE</scope>
    <source>
        <strain evidence="1">MP11Mi</strain>
    </source>
</reference>
<accession>A0AA97GVC9</accession>
<evidence type="ECO:0000313" key="1">
    <source>
        <dbReference type="EMBL" id="WOC12625.1"/>
    </source>
</evidence>
<protein>
    <submittedName>
        <fullName evidence="1">Uncharacterized protein</fullName>
    </submittedName>
</protein>
<gene>
    <name evidence="1" type="ORF">MP11Mi_17150</name>
</gene>
<organism evidence="1">
    <name type="scientific">Gordonia sp. MP11Mi</name>
    <dbReference type="NCBI Taxonomy" id="3022769"/>
    <lineage>
        <taxon>Bacteria</taxon>
        <taxon>Bacillati</taxon>
        <taxon>Actinomycetota</taxon>
        <taxon>Actinomycetes</taxon>
        <taxon>Mycobacteriales</taxon>
        <taxon>Gordoniaceae</taxon>
        <taxon>Gordonia</taxon>
    </lineage>
</organism>
<dbReference type="AlphaFoldDB" id="A0AA97GVC9"/>
<name>A0AA97GVC9_9ACTN</name>
<dbReference type="EMBL" id="CP128986">
    <property type="protein sequence ID" value="WOC12625.1"/>
    <property type="molecule type" value="Genomic_DNA"/>
</dbReference>
<dbReference type="RefSeq" id="WP_420041843.1">
    <property type="nucleotide sequence ID" value="NZ_CP128986.1"/>
</dbReference>